<proteinExistence type="predicted"/>
<reference evidence="2 3" key="1">
    <citation type="submission" date="2015-07" db="EMBL/GenBank/DDBJ databases">
        <title>The genome of Melipona quadrifasciata.</title>
        <authorList>
            <person name="Pan H."/>
            <person name="Kapheim K."/>
        </authorList>
    </citation>
    <scope>NUCLEOTIDE SEQUENCE [LARGE SCALE GENOMIC DNA]</scope>
    <source>
        <strain evidence="2">0111107301</strain>
        <tissue evidence="2">Whole body</tissue>
    </source>
</reference>
<keyword evidence="1" id="KW-1133">Transmembrane helix</keyword>
<protein>
    <submittedName>
        <fullName evidence="2">Uncharacterized protein</fullName>
    </submittedName>
</protein>
<keyword evidence="3" id="KW-1185">Reference proteome</keyword>
<feature type="transmembrane region" description="Helical" evidence="1">
    <location>
        <begin position="156"/>
        <end position="175"/>
    </location>
</feature>
<name>A0A0M9AC57_9HYME</name>
<sequence length="181" mass="20192">MAIFSSKKIKAVFISNGALAKLESSSFKVSRLNFKGLKVFKTNVELKFELKNIRIWLLDDTNLRTHFVGFIARRLAMTRRSTKKEFFVGTTFYLADATGTKETTEVSIDGFEFIGVVRLIGTVRPQWVAVLMDTVLIVAVGSIGVVRLIGTVRPRWAAVLMDTVLILAVCAAYCIHIEKST</sequence>
<keyword evidence="1" id="KW-0472">Membrane</keyword>
<feature type="transmembrane region" description="Helical" evidence="1">
    <location>
        <begin position="127"/>
        <end position="150"/>
    </location>
</feature>
<keyword evidence="1" id="KW-0812">Transmembrane</keyword>
<evidence type="ECO:0000313" key="2">
    <source>
        <dbReference type="EMBL" id="KOX80263.1"/>
    </source>
</evidence>
<evidence type="ECO:0000313" key="3">
    <source>
        <dbReference type="Proteomes" id="UP000053105"/>
    </source>
</evidence>
<dbReference type="EMBL" id="KQ435706">
    <property type="protein sequence ID" value="KOX80263.1"/>
    <property type="molecule type" value="Genomic_DNA"/>
</dbReference>
<accession>A0A0M9AC57</accession>
<gene>
    <name evidence="2" type="ORF">WN51_08440</name>
</gene>
<dbReference type="Proteomes" id="UP000053105">
    <property type="component" value="Unassembled WGS sequence"/>
</dbReference>
<organism evidence="2 3">
    <name type="scientific">Melipona quadrifasciata</name>
    <dbReference type="NCBI Taxonomy" id="166423"/>
    <lineage>
        <taxon>Eukaryota</taxon>
        <taxon>Metazoa</taxon>
        <taxon>Ecdysozoa</taxon>
        <taxon>Arthropoda</taxon>
        <taxon>Hexapoda</taxon>
        <taxon>Insecta</taxon>
        <taxon>Pterygota</taxon>
        <taxon>Neoptera</taxon>
        <taxon>Endopterygota</taxon>
        <taxon>Hymenoptera</taxon>
        <taxon>Apocrita</taxon>
        <taxon>Aculeata</taxon>
        <taxon>Apoidea</taxon>
        <taxon>Anthophila</taxon>
        <taxon>Apidae</taxon>
        <taxon>Melipona</taxon>
    </lineage>
</organism>
<evidence type="ECO:0000256" key="1">
    <source>
        <dbReference type="SAM" id="Phobius"/>
    </source>
</evidence>
<dbReference type="AlphaFoldDB" id="A0A0M9AC57"/>